<dbReference type="EMBL" id="KN822010">
    <property type="protein sequence ID" value="KIM68060.1"/>
    <property type="molecule type" value="Genomic_DNA"/>
</dbReference>
<dbReference type="OrthoDB" id="2449121at2759"/>
<name>A0A0C3E5I8_9AGAM</name>
<organism evidence="2 3">
    <name type="scientific">Scleroderma citrinum Foug A</name>
    <dbReference type="NCBI Taxonomy" id="1036808"/>
    <lineage>
        <taxon>Eukaryota</taxon>
        <taxon>Fungi</taxon>
        <taxon>Dikarya</taxon>
        <taxon>Basidiomycota</taxon>
        <taxon>Agaricomycotina</taxon>
        <taxon>Agaricomycetes</taxon>
        <taxon>Agaricomycetidae</taxon>
        <taxon>Boletales</taxon>
        <taxon>Sclerodermatineae</taxon>
        <taxon>Sclerodermataceae</taxon>
        <taxon>Scleroderma</taxon>
    </lineage>
</organism>
<dbReference type="STRING" id="1036808.A0A0C3E5I8"/>
<accession>A0A0C3E5I8</accession>
<dbReference type="Gene3D" id="3.30.420.10">
    <property type="entry name" value="Ribonuclease H-like superfamily/Ribonuclease H"/>
    <property type="match status" value="1"/>
</dbReference>
<evidence type="ECO:0000313" key="3">
    <source>
        <dbReference type="Proteomes" id="UP000053989"/>
    </source>
</evidence>
<dbReference type="GO" id="GO:0003676">
    <property type="term" value="F:nucleic acid binding"/>
    <property type="evidence" value="ECO:0007669"/>
    <property type="project" value="InterPro"/>
</dbReference>
<proteinExistence type="predicted"/>
<dbReference type="Proteomes" id="UP000053989">
    <property type="component" value="Unassembled WGS sequence"/>
</dbReference>
<dbReference type="InterPro" id="IPR036397">
    <property type="entry name" value="RNaseH_sf"/>
</dbReference>
<evidence type="ECO:0000256" key="1">
    <source>
        <dbReference type="SAM" id="MobiDB-lite"/>
    </source>
</evidence>
<feature type="region of interest" description="Disordered" evidence="1">
    <location>
        <begin position="1"/>
        <end position="49"/>
    </location>
</feature>
<dbReference type="AlphaFoldDB" id="A0A0C3E5I8"/>
<dbReference type="HOGENOM" id="CLU_005726_6_2_1"/>
<evidence type="ECO:0008006" key="4">
    <source>
        <dbReference type="Google" id="ProtNLM"/>
    </source>
</evidence>
<gene>
    <name evidence="2" type="ORF">SCLCIDRAFT_20516</name>
</gene>
<evidence type="ECO:0000313" key="2">
    <source>
        <dbReference type="EMBL" id="KIM68060.1"/>
    </source>
</evidence>
<dbReference type="PANTHER" id="PTHR35871:SF1">
    <property type="entry name" value="CXC1-LIKE CYSTEINE CLUSTER ASSOCIATED WITH KDZ TRANSPOSASES DOMAIN-CONTAINING PROTEIN"/>
    <property type="match status" value="1"/>
</dbReference>
<dbReference type="PANTHER" id="PTHR35871">
    <property type="entry name" value="EXPRESSED PROTEIN"/>
    <property type="match status" value="1"/>
</dbReference>
<keyword evidence="3" id="KW-1185">Reference proteome</keyword>
<dbReference type="InParanoid" id="A0A0C3E5I8"/>
<reference evidence="3" key="2">
    <citation type="submission" date="2015-01" db="EMBL/GenBank/DDBJ databases">
        <title>Evolutionary Origins and Diversification of the Mycorrhizal Mutualists.</title>
        <authorList>
            <consortium name="DOE Joint Genome Institute"/>
            <consortium name="Mycorrhizal Genomics Consortium"/>
            <person name="Kohler A."/>
            <person name="Kuo A."/>
            <person name="Nagy L.G."/>
            <person name="Floudas D."/>
            <person name="Copeland A."/>
            <person name="Barry K.W."/>
            <person name="Cichocki N."/>
            <person name="Veneault-Fourrey C."/>
            <person name="LaButti K."/>
            <person name="Lindquist E.A."/>
            <person name="Lipzen A."/>
            <person name="Lundell T."/>
            <person name="Morin E."/>
            <person name="Murat C."/>
            <person name="Riley R."/>
            <person name="Ohm R."/>
            <person name="Sun H."/>
            <person name="Tunlid A."/>
            <person name="Henrissat B."/>
            <person name="Grigoriev I.V."/>
            <person name="Hibbett D.S."/>
            <person name="Martin F."/>
        </authorList>
    </citation>
    <scope>NUCLEOTIDE SEQUENCE [LARGE SCALE GENOMIC DNA]</scope>
    <source>
        <strain evidence="3">Foug A</strain>
    </source>
</reference>
<protein>
    <recommendedName>
        <fullName evidence="4">Tc1-like transposase DDE domain-containing protein</fullName>
    </recommendedName>
</protein>
<sequence length="816" mass="91804">MQNEEYLVSYVSSPNTSEPDEGECHHQSKRARALSGTSNLDTSDDEEKGWRRGAVFDSLKYVADESDSDDELEEGGDDAVFAGVDEAAFCARLEELTVNAGDDPLDPTWLLLKQAKRAAQCNEKLVSCPKEYKKGPDVGSKSERTRQQYKKLLANQTSLANFGFAFSSQQSRVPQPGPQASNTLPTVESAAPTLVIDEATEPLILSPPPLPAEEPGEFPSVTAPCSTDTQGLLGHDLDDGLISNGDGLVEDAEDAWEEVLEEQERGGVEIRGWDELQEQVKDDLAKGAKTGLPFSRVNQLMLIRSFATLRLKGLGRIEASLEIARQWHEGEGKHLAQKVRALARHYQVFEQLPAEKRRGRANALSPLKDKRLQLAARQWLMLQEVGQVTPQRFQHALNEMILPALSIVLVRPLCEWTARCWLLKLGWQQMRLRKGVYMDGHECDDVKKYRREVFLPAMAAFECCMVHFEGPELLHVDPQLAPGERKVIAIFHDECCFHRNDYRTHAYLLPGQQILQRKGRGCIIHVSGFINAEDGRFVLCDESGNIVVEAREIIYPGANGDAWWNTEQLLKQVKRAIEIFEAAHPDCIALFIFDQSSAHASLPPDALKAFEMNKSNGGKQRKQRDTVIPNTNPTVEHCGKPQKMCLPNGQPKGLQQVLKERGFNVRKLQVKCSPICPWENEDCCMACLLSKQDDFTNQPSMLETLIKDAGHECIFLPKFHCELNPIEMYWGWCKYHYREVKKSTFEEAKRCAVQQLDACPTEVICRFINRSWQFMSAYRMGLTGKAAEWAVKKQKGHHQVSRSAMMSIEAVLDTAS</sequence>
<reference evidence="2 3" key="1">
    <citation type="submission" date="2014-04" db="EMBL/GenBank/DDBJ databases">
        <authorList>
            <consortium name="DOE Joint Genome Institute"/>
            <person name="Kuo A."/>
            <person name="Kohler A."/>
            <person name="Nagy L.G."/>
            <person name="Floudas D."/>
            <person name="Copeland A."/>
            <person name="Barry K.W."/>
            <person name="Cichocki N."/>
            <person name="Veneault-Fourrey C."/>
            <person name="LaButti K."/>
            <person name="Lindquist E.A."/>
            <person name="Lipzen A."/>
            <person name="Lundell T."/>
            <person name="Morin E."/>
            <person name="Murat C."/>
            <person name="Sun H."/>
            <person name="Tunlid A."/>
            <person name="Henrissat B."/>
            <person name="Grigoriev I.V."/>
            <person name="Hibbett D.S."/>
            <person name="Martin F."/>
            <person name="Nordberg H.P."/>
            <person name="Cantor M.N."/>
            <person name="Hua S.X."/>
        </authorList>
    </citation>
    <scope>NUCLEOTIDE SEQUENCE [LARGE SCALE GENOMIC DNA]</scope>
    <source>
        <strain evidence="2 3">Foug A</strain>
    </source>
</reference>